<accession>A0A6J2T4S6</accession>
<evidence type="ECO:0000313" key="22">
    <source>
        <dbReference type="Proteomes" id="UP000504634"/>
    </source>
</evidence>
<evidence type="ECO:0000256" key="4">
    <source>
        <dbReference type="ARBA" id="ARBA00016120"/>
    </source>
</evidence>
<evidence type="ECO:0000256" key="11">
    <source>
        <dbReference type="ARBA" id="ARBA00022837"/>
    </source>
</evidence>
<keyword evidence="18" id="KW-0968">Cytoplasmic vesicle</keyword>
<evidence type="ECO:0000256" key="21">
    <source>
        <dbReference type="SAM" id="Phobius"/>
    </source>
</evidence>
<dbReference type="GO" id="GO:0030672">
    <property type="term" value="C:synaptic vesicle membrane"/>
    <property type="evidence" value="ECO:0007669"/>
    <property type="project" value="UniProtKB-SubCell"/>
</dbReference>
<evidence type="ECO:0000313" key="23">
    <source>
        <dbReference type="RefSeq" id="XP_030371936.1"/>
    </source>
</evidence>
<comment type="subunit">
    <text evidence="20">Homomultimer. Associates with the dally/ magu complex.</text>
</comment>
<proteinExistence type="inferred from homology"/>
<keyword evidence="15 21" id="KW-0472">Membrane</keyword>
<dbReference type="OrthoDB" id="9934994at2759"/>
<dbReference type="Pfam" id="PF10233">
    <property type="entry name" value="Cg6151-P"/>
    <property type="match status" value="1"/>
</dbReference>
<keyword evidence="13" id="KW-0770">Synapse</keyword>
<comment type="similarity">
    <text evidence="3">Belongs to the calcium channel flower family.</text>
</comment>
<feature type="transmembrane region" description="Helical" evidence="21">
    <location>
        <begin position="66"/>
        <end position="91"/>
    </location>
</feature>
<keyword evidence="17" id="KW-0407">Ion channel</keyword>
<evidence type="ECO:0000256" key="19">
    <source>
        <dbReference type="ARBA" id="ARBA00034111"/>
    </source>
</evidence>
<dbReference type="GO" id="GO:0005768">
    <property type="term" value="C:endosome"/>
    <property type="evidence" value="ECO:0007669"/>
    <property type="project" value="UniProtKB-SubCell"/>
</dbReference>
<evidence type="ECO:0000256" key="2">
    <source>
        <dbReference type="ARBA" id="ARBA00004644"/>
    </source>
</evidence>
<evidence type="ECO:0000256" key="12">
    <source>
        <dbReference type="ARBA" id="ARBA00022989"/>
    </source>
</evidence>
<keyword evidence="5" id="KW-0813">Transport</keyword>
<evidence type="ECO:0000256" key="6">
    <source>
        <dbReference type="ARBA" id="ARBA00022568"/>
    </source>
</evidence>
<keyword evidence="22" id="KW-1185">Reference proteome</keyword>
<keyword evidence="7" id="KW-0254">Endocytosis</keyword>
<dbReference type="GO" id="GO:0042734">
    <property type="term" value="C:presynaptic membrane"/>
    <property type="evidence" value="ECO:0007669"/>
    <property type="project" value="UniProtKB-SubCell"/>
</dbReference>
<keyword evidence="12 21" id="KW-1133">Transmembrane helix</keyword>
<sequence>MSFAEKITSLLARPNQQEPTGGPEAPWYLKYGSRLLGIVGAFFAILFGLWNVLSIITLSVSCLVAGIIQMIAGFVVMALEAPCCFVCIEQVNTLADKVDSKPMFFRAGLYCALAVPPIFMCFGLASLFGSGLIFATGVVYGMLALGKKASAEDMRAAAQQTGYGGNATPSTNDRAGIVNNAQPFSFTGAVGTDSNV</sequence>
<dbReference type="GO" id="GO:0006897">
    <property type="term" value="P:endocytosis"/>
    <property type="evidence" value="ECO:0007669"/>
    <property type="project" value="UniProtKB-KW"/>
</dbReference>
<keyword evidence="14" id="KW-0406">Ion transport</keyword>
<evidence type="ECO:0000256" key="10">
    <source>
        <dbReference type="ARBA" id="ARBA00022753"/>
    </source>
</evidence>
<evidence type="ECO:0000256" key="14">
    <source>
        <dbReference type="ARBA" id="ARBA00023065"/>
    </source>
</evidence>
<keyword evidence="8" id="KW-0107">Calcium channel</keyword>
<evidence type="ECO:0000256" key="17">
    <source>
        <dbReference type="ARBA" id="ARBA00023303"/>
    </source>
</evidence>
<name>A0A6J2T4S6_DROLE</name>
<feature type="transmembrane region" description="Helical" evidence="21">
    <location>
        <begin position="35"/>
        <end position="60"/>
    </location>
</feature>
<dbReference type="AlphaFoldDB" id="A0A6J2T4S6"/>
<reference evidence="23" key="1">
    <citation type="submission" date="2025-08" db="UniProtKB">
        <authorList>
            <consortium name="RefSeq"/>
        </authorList>
    </citation>
    <scope>IDENTIFICATION</scope>
    <source>
        <strain evidence="23">11010-0011.00</strain>
        <tissue evidence="23">Whole body</tissue>
    </source>
</reference>
<keyword evidence="6" id="KW-0109">Calcium transport</keyword>
<dbReference type="InterPro" id="IPR019365">
    <property type="entry name" value="TVP18/Ca-channel_flower"/>
</dbReference>
<evidence type="ECO:0000256" key="3">
    <source>
        <dbReference type="ARBA" id="ARBA00010023"/>
    </source>
</evidence>
<keyword evidence="11" id="KW-0106">Calcium</keyword>
<evidence type="ECO:0000256" key="18">
    <source>
        <dbReference type="ARBA" id="ARBA00023329"/>
    </source>
</evidence>
<keyword evidence="9 21" id="KW-0812">Transmembrane</keyword>
<gene>
    <name evidence="23" type="primary">LOC115622186</name>
</gene>
<comment type="subcellular location">
    <subcellularLocation>
        <location evidence="2">Cytoplasmic vesicle</location>
        <location evidence="2">Secretory vesicle</location>
        <location evidence="2">Synaptic vesicle membrane</location>
        <topology evidence="2">Multi-pass membrane protein</topology>
    </subcellularLocation>
    <subcellularLocation>
        <location evidence="1">Endosome</location>
    </subcellularLocation>
    <subcellularLocation>
        <location evidence="19">Presynaptic cell membrane</location>
    </subcellularLocation>
</comment>
<keyword evidence="10" id="KW-0967">Endosome</keyword>
<feature type="transmembrane region" description="Helical" evidence="21">
    <location>
        <begin position="103"/>
        <end position="119"/>
    </location>
</feature>
<dbReference type="SMART" id="SM01077">
    <property type="entry name" value="Cg6151-P"/>
    <property type="match status" value="1"/>
</dbReference>
<dbReference type="RefSeq" id="XP_030371936.1">
    <property type="nucleotide sequence ID" value="XM_030516076.1"/>
</dbReference>
<dbReference type="CTD" id="39720"/>
<dbReference type="GO" id="GO:0005262">
    <property type="term" value="F:calcium channel activity"/>
    <property type="evidence" value="ECO:0007669"/>
    <property type="project" value="UniProtKB-KW"/>
</dbReference>
<evidence type="ECO:0000256" key="20">
    <source>
        <dbReference type="ARBA" id="ARBA00046506"/>
    </source>
</evidence>
<organism evidence="22 23">
    <name type="scientific">Drosophila lebanonensis</name>
    <name type="common">Fruit fly</name>
    <name type="synonym">Scaptodrosophila lebanonensis</name>
    <dbReference type="NCBI Taxonomy" id="7225"/>
    <lineage>
        <taxon>Eukaryota</taxon>
        <taxon>Metazoa</taxon>
        <taxon>Ecdysozoa</taxon>
        <taxon>Arthropoda</taxon>
        <taxon>Hexapoda</taxon>
        <taxon>Insecta</taxon>
        <taxon>Pterygota</taxon>
        <taxon>Neoptera</taxon>
        <taxon>Endopterygota</taxon>
        <taxon>Diptera</taxon>
        <taxon>Brachycera</taxon>
        <taxon>Muscomorpha</taxon>
        <taxon>Ephydroidea</taxon>
        <taxon>Drosophilidae</taxon>
        <taxon>Scaptodrosophila</taxon>
    </lineage>
</organism>
<protein>
    <recommendedName>
        <fullName evidence="4">Calcium channel flower</fullName>
    </recommendedName>
</protein>
<evidence type="ECO:0000256" key="13">
    <source>
        <dbReference type="ARBA" id="ARBA00023018"/>
    </source>
</evidence>
<evidence type="ECO:0000256" key="8">
    <source>
        <dbReference type="ARBA" id="ARBA00022673"/>
    </source>
</evidence>
<feature type="transmembrane region" description="Helical" evidence="21">
    <location>
        <begin position="125"/>
        <end position="145"/>
    </location>
</feature>
<evidence type="ECO:0000256" key="7">
    <source>
        <dbReference type="ARBA" id="ARBA00022583"/>
    </source>
</evidence>
<evidence type="ECO:0000256" key="9">
    <source>
        <dbReference type="ARBA" id="ARBA00022692"/>
    </source>
</evidence>
<dbReference type="PANTHER" id="PTHR13314">
    <property type="entry name" value="CALCIUM CHANNEL FLOWER HOMOLOG"/>
    <property type="match status" value="1"/>
</dbReference>
<dbReference type="PANTHER" id="PTHR13314:SF2">
    <property type="entry name" value="CALCIUM CHANNEL FLOWER HOMOLOG"/>
    <property type="match status" value="1"/>
</dbReference>
<evidence type="ECO:0000256" key="16">
    <source>
        <dbReference type="ARBA" id="ARBA00023273"/>
    </source>
</evidence>
<evidence type="ECO:0000256" key="5">
    <source>
        <dbReference type="ARBA" id="ARBA00022448"/>
    </source>
</evidence>
<evidence type="ECO:0000256" key="1">
    <source>
        <dbReference type="ARBA" id="ARBA00004177"/>
    </source>
</evidence>
<evidence type="ECO:0000256" key="15">
    <source>
        <dbReference type="ARBA" id="ARBA00023136"/>
    </source>
</evidence>
<dbReference type="Proteomes" id="UP000504634">
    <property type="component" value="Unplaced"/>
</dbReference>
<keyword evidence="16" id="KW-0966">Cell projection</keyword>
<dbReference type="GeneID" id="115622186"/>